<comment type="caution">
    <text evidence="3">The sequence shown here is derived from an EMBL/GenBank/DDBJ whole genome shotgun (WGS) entry which is preliminary data.</text>
</comment>
<sequence>GGSRGVAGALWDDPRRYPMNDWIPAIAAEAPVFPHDEFMKKHPEFQDAKDLFEQYWEPLRDELLQVIQDYKPDQVNGYCKDNGWCENVFLAMEGCGFISFCFYVPSLCQIVEQMEAQGLRVLRASASFAGSNHAPGDTRPLMYIKPHASHLPGRLRMSCTVVVSEGTSSTIRLENEEPRVYQAGRCFWFDESRTHEMDFAATGNQTLRATLYVD</sequence>
<dbReference type="Gene3D" id="2.60.120.330">
    <property type="entry name" value="B-lactam Antibiotic, Isopenicillin N Synthase, Chain"/>
    <property type="match status" value="1"/>
</dbReference>
<accession>A0A813GX73</accession>
<proteinExistence type="inferred from homology"/>
<evidence type="ECO:0000313" key="4">
    <source>
        <dbReference type="Proteomes" id="UP000654075"/>
    </source>
</evidence>
<comment type="similarity">
    <text evidence="1">Belongs to the aspartyl/asparaginyl beta-hydroxylase family.</text>
</comment>
<feature type="non-terminal residue" evidence="3">
    <location>
        <position position="214"/>
    </location>
</feature>
<dbReference type="Pfam" id="PF05118">
    <property type="entry name" value="Asp_Arg_Hydrox"/>
    <property type="match status" value="1"/>
</dbReference>
<keyword evidence="4" id="KW-1185">Reference proteome</keyword>
<evidence type="ECO:0000259" key="2">
    <source>
        <dbReference type="Pfam" id="PF05118"/>
    </source>
</evidence>
<name>A0A813GX73_POLGL</name>
<dbReference type="AlphaFoldDB" id="A0A813GX73"/>
<dbReference type="EMBL" id="CAJNNV010029732">
    <property type="protein sequence ID" value="CAE8629885.1"/>
    <property type="molecule type" value="Genomic_DNA"/>
</dbReference>
<dbReference type="InterPro" id="IPR007803">
    <property type="entry name" value="Asp/Arg/Pro-Hydrxlase"/>
</dbReference>
<protein>
    <recommendedName>
        <fullName evidence="2">Aspartyl/asparaginy/proline hydroxylase domain-containing protein</fullName>
    </recommendedName>
</protein>
<evidence type="ECO:0000256" key="1">
    <source>
        <dbReference type="ARBA" id="ARBA00007730"/>
    </source>
</evidence>
<dbReference type="Proteomes" id="UP000654075">
    <property type="component" value="Unassembled WGS sequence"/>
</dbReference>
<feature type="non-terminal residue" evidence="3">
    <location>
        <position position="1"/>
    </location>
</feature>
<evidence type="ECO:0000313" key="3">
    <source>
        <dbReference type="EMBL" id="CAE8629885.1"/>
    </source>
</evidence>
<feature type="domain" description="Aspartyl/asparaginy/proline hydroxylase" evidence="2">
    <location>
        <begin position="53"/>
        <end position="214"/>
    </location>
</feature>
<organism evidence="3 4">
    <name type="scientific">Polarella glacialis</name>
    <name type="common">Dinoflagellate</name>
    <dbReference type="NCBI Taxonomy" id="89957"/>
    <lineage>
        <taxon>Eukaryota</taxon>
        <taxon>Sar</taxon>
        <taxon>Alveolata</taxon>
        <taxon>Dinophyceae</taxon>
        <taxon>Suessiales</taxon>
        <taxon>Suessiaceae</taxon>
        <taxon>Polarella</taxon>
    </lineage>
</organism>
<dbReference type="InterPro" id="IPR027443">
    <property type="entry name" value="IPNS-like_sf"/>
</dbReference>
<reference evidence="3" key="1">
    <citation type="submission" date="2021-02" db="EMBL/GenBank/DDBJ databases">
        <authorList>
            <person name="Dougan E. K."/>
            <person name="Rhodes N."/>
            <person name="Thang M."/>
            <person name="Chan C."/>
        </authorList>
    </citation>
    <scope>NUCLEOTIDE SEQUENCE</scope>
</reference>
<gene>
    <name evidence="3" type="ORF">PGLA1383_LOCUS46283</name>
</gene>